<proteinExistence type="predicted"/>
<dbReference type="AlphaFoldDB" id="A0A1J5Q550"/>
<dbReference type="EMBL" id="MLJW01002274">
    <property type="protein sequence ID" value="OIQ75111.1"/>
    <property type="molecule type" value="Genomic_DNA"/>
</dbReference>
<protein>
    <submittedName>
        <fullName evidence="2">Uncharacterized protein</fullName>
    </submittedName>
</protein>
<name>A0A1J5Q550_9ZZZZ</name>
<reference evidence="2" key="1">
    <citation type="submission" date="2016-10" db="EMBL/GenBank/DDBJ databases">
        <title>Sequence of Gallionella enrichment culture.</title>
        <authorList>
            <person name="Poehlein A."/>
            <person name="Muehling M."/>
            <person name="Daniel R."/>
        </authorList>
    </citation>
    <scope>NUCLEOTIDE SEQUENCE</scope>
</reference>
<feature type="region of interest" description="Disordered" evidence="1">
    <location>
        <begin position="156"/>
        <end position="175"/>
    </location>
</feature>
<sequence>MGRRAGGIELECMHRPALPGLLDHLRRGVVGEVEGHQRGEVAASRQGVEDAPTVIERVLQPHHRRLEVGHDDGPGELPHRPWQRVAQCRAVAQVQMQIVGAGQGEGLDCSHGSAKERRRCHAKATPDKSRAVPFSMRAVNAAGSWPETGSRVRCAARWPRRTARSGSPRPPVLRP</sequence>
<accession>A0A1J5Q550</accession>
<gene>
    <name evidence="2" type="ORF">GALL_432280</name>
</gene>
<evidence type="ECO:0000256" key="1">
    <source>
        <dbReference type="SAM" id="MobiDB-lite"/>
    </source>
</evidence>
<evidence type="ECO:0000313" key="2">
    <source>
        <dbReference type="EMBL" id="OIQ75111.1"/>
    </source>
</evidence>
<organism evidence="2">
    <name type="scientific">mine drainage metagenome</name>
    <dbReference type="NCBI Taxonomy" id="410659"/>
    <lineage>
        <taxon>unclassified sequences</taxon>
        <taxon>metagenomes</taxon>
        <taxon>ecological metagenomes</taxon>
    </lineage>
</organism>
<comment type="caution">
    <text evidence="2">The sequence shown here is derived from an EMBL/GenBank/DDBJ whole genome shotgun (WGS) entry which is preliminary data.</text>
</comment>